<dbReference type="InterPro" id="IPR001792">
    <property type="entry name" value="Acylphosphatase-like_dom"/>
</dbReference>
<dbReference type="AlphaFoldDB" id="A0A916RST3"/>
<evidence type="ECO:0000256" key="6">
    <source>
        <dbReference type="SAM" id="MobiDB-lite"/>
    </source>
</evidence>
<dbReference type="GO" id="GO:0005524">
    <property type="term" value="F:ATP binding"/>
    <property type="evidence" value="ECO:0007669"/>
    <property type="project" value="UniProtKB-UniRule"/>
</dbReference>
<keyword evidence="3" id="KW-0547">Nucleotide-binding</keyword>
<dbReference type="Proteomes" id="UP000613512">
    <property type="component" value="Unassembled WGS sequence"/>
</dbReference>
<reference evidence="9" key="2">
    <citation type="submission" date="2020-09" db="EMBL/GenBank/DDBJ databases">
        <authorList>
            <person name="Sun Q."/>
            <person name="Zhou Y."/>
        </authorList>
    </citation>
    <scope>NUCLEOTIDE SEQUENCE</scope>
    <source>
        <strain evidence="9">CGMCC 1.12408</strain>
    </source>
</reference>
<comment type="caution">
    <text evidence="4">Lacks conserved residue(s) required for the propagation of feature annotation.</text>
</comment>
<dbReference type="InterPro" id="IPR011761">
    <property type="entry name" value="ATP-grasp"/>
</dbReference>
<dbReference type="GO" id="GO:0046872">
    <property type="term" value="F:metal ion binding"/>
    <property type="evidence" value="ECO:0007669"/>
    <property type="project" value="InterPro"/>
</dbReference>
<evidence type="ECO:0000313" key="9">
    <source>
        <dbReference type="EMBL" id="GGA64787.1"/>
    </source>
</evidence>
<dbReference type="Gene3D" id="3.30.470.20">
    <property type="entry name" value="ATP-grasp fold, B domain"/>
    <property type="match status" value="2"/>
</dbReference>
<evidence type="ECO:0000256" key="3">
    <source>
        <dbReference type="PROSITE-ProRule" id="PRU00409"/>
    </source>
</evidence>
<gene>
    <name evidence="9" type="ORF">GCM10008025_05750</name>
</gene>
<dbReference type="InterPro" id="IPR013651">
    <property type="entry name" value="ATP-grasp_RimK-type"/>
</dbReference>
<dbReference type="Gene3D" id="3.30.70.100">
    <property type="match status" value="1"/>
</dbReference>
<feature type="domain" description="Acylphosphatase-like" evidence="8">
    <location>
        <begin position="386"/>
        <end position="474"/>
    </location>
</feature>
<evidence type="ECO:0000256" key="2">
    <source>
        <dbReference type="ARBA" id="ARBA00032904"/>
    </source>
</evidence>
<dbReference type="GO" id="GO:0005737">
    <property type="term" value="C:cytoplasm"/>
    <property type="evidence" value="ECO:0007669"/>
    <property type="project" value="TreeGrafter"/>
</dbReference>
<dbReference type="Pfam" id="PF08443">
    <property type="entry name" value="RimK"/>
    <property type="match status" value="1"/>
</dbReference>
<dbReference type="InterPro" id="IPR036046">
    <property type="entry name" value="Acylphosphatase-like_dom_sf"/>
</dbReference>
<evidence type="ECO:0000259" key="7">
    <source>
        <dbReference type="PROSITE" id="PS50975"/>
    </source>
</evidence>
<organism evidence="9 10">
    <name type="scientific">Ornithinibacillus halotolerans</name>
    <dbReference type="NCBI Taxonomy" id="1274357"/>
    <lineage>
        <taxon>Bacteria</taxon>
        <taxon>Bacillati</taxon>
        <taxon>Bacillota</taxon>
        <taxon>Bacilli</taxon>
        <taxon>Bacillales</taxon>
        <taxon>Bacillaceae</taxon>
        <taxon>Ornithinibacillus</taxon>
    </lineage>
</organism>
<dbReference type="PROSITE" id="PS00867">
    <property type="entry name" value="CPSASE_2"/>
    <property type="match status" value="1"/>
</dbReference>
<keyword evidence="10" id="KW-1185">Reference proteome</keyword>
<evidence type="ECO:0000256" key="1">
    <source>
        <dbReference type="ARBA" id="ARBA00015991"/>
    </source>
</evidence>
<evidence type="ECO:0000256" key="5">
    <source>
        <dbReference type="RuleBase" id="RU004168"/>
    </source>
</evidence>
<evidence type="ECO:0000256" key="4">
    <source>
        <dbReference type="PROSITE-ProRule" id="PRU00520"/>
    </source>
</evidence>
<dbReference type="PROSITE" id="PS51160">
    <property type="entry name" value="ACYLPHOSPHATASE_3"/>
    <property type="match status" value="1"/>
</dbReference>
<reference evidence="9" key="1">
    <citation type="journal article" date="2014" name="Int. J. Syst. Evol. Microbiol.">
        <title>Complete genome sequence of Corynebacterium casei LMG S-19264T (=DSM 44701T), isolated from a smear-ripened cheese.</title>
        <authorList>
            <consortium name="US DOE Joint Genome Institute (JGI-PGF)"/>
            <person name="Walter F."/>
            <person name="Albersmeier A."/>
            <person name="Kalinowski J."/>
            <person name="Ruckert C."/>
        </authorList>
    </citation>
    <scope>NUCLEOTIDE SEQUENCE</scope>
    <source>
        <strain evidence="9">CGMCC 1.12408</strain>
    </source>
</reference>
<dbReference type="InterPro" id="IPR005479">
    <property type="entry name" value="CPAse_ATP-bd"/>
</dbReference>
<comment type="similarity">
    <text evidence="5">Belongs to the acylphosphatase family.</text>
</comment>
<evidence type="ECO:0000259" key="8">
    <source>
        <dbReference type="PROSITE" id="PS51160"/>
    </source>
</evidence>
<keyword evidence="3" id="KW-0067">ATP-binding</keyword>
<protein>
    <recommendedName>
        <fullName evidence="1">Acylphosphatase</fullName>
    </recommendedName>
    <alternativeName>
        <fullName evidence="2">Acylphosphate phosphohydrolase</fullName>
    </alternativeName>
</protein>
<dbReference type="PROSITE" id="PS50975">
    <property type="entry name" value="ATP_GRASP"/>
    <property type="match status" value="1"/>
</dbReference>
<dbReference type="PANTHER" id="PTHR21621">
    <property type="entry name" value="RIBOSOMAL PROTEIN S6 MODIFICATION PROTEIN"/>
    <property type="match status" value="1"/>
</dbReference>
<dbReference type="GO" id="GO:0009432">
    <property type="term" value="P:SOS response"/>
    <property type="evidence" value="ECO:0007669"/>
    <property type="project" value="TreeGrafter"/>
</dbReference>
<name>A0A916RST3_9BACI</name>
<dbReference type="InterPro" id="IPR003806">
    <property type="entry name" value="ATP-grasp_PylC-type"/>
</dbReference>
<sequence length="541" mass="61034">MSLHRLMNISDAIPKRAHGNNLSMYSIALEGWRRGLTLKFYNAYHNGNLEIQYSLSDQEVVHKFQISKGDQVSEQAVEICKDKDLTKKYLLEAGVTVPEGKSFTEEVNNDTILAYALSIGFPIVIKPLDGKLGRGVMLNIQTKNELLEKLQHVRNELGFHAVIIEKYVTGDDYRVYVVDNRVIGAVKRIPAHVVGDGESTIESLINEKNKERKNNPNLSTRLITVDNHALSILKEKGYTLDSVLTKGEYLFLKDTANISSGGEPVDVTNQLTEEMKQQAINSLKAIPGLPQAGVDMIVDEMKGTSYVIEVNTRAGIGSHLFPVTGEARNIPKAIIDYYFPNSMQTNEEQANVNYLFDFKKVTDHLRAGKVNEVVIPTLNIEEKHITDAYEVYGDVQTTTYKNWVQKQALANKISGYTIDLENGNALIVAAGEENNLNTFKQVIQSGSAIMKNSTIMDLNPYTNGPIEYGFKINVQVQPKKRNKKQANKQGNQYLRQKKAEVEKERKKLETAKKKYSNLLNSKSWRYTEPMRKVIKKMKNRS</sequence>
<dbReference type="EMBL" id="BMEY01000002">
    <property type="protein sequence ID" value="GGA64787.1"/>
    <property type="molecule type" value="Genomic_DNA"/>
</dbReference>
<proteinExistence type="inferred from homology"/>
<dbReference type="SUPFAM" id="SSF54975">
    <property type="entry name" value="Acylphosphatase/BLUF domain-like"/>
    <property type="match status" value="1"/>
</dbReference>
<comment type="caution">
    <text evidence="9">The sequence shown here is derived from an EMBL/GenBank/DDBJ whole genome shotgun (WGS) entry which is preliminary data.</text>
</comment>
<feature type="region of interest" description="Disordered" evidence="6">
    <location>
        <begin position="479"/>
        <end position="505"/>
    </location>
</feature>
<dbReference type="Pfam" id="PF02655">
    <property type="entry name" value="ATP-grasp_3"/>
    <property type="match status" value="1"/>
</dbReference>
<dbReference type="Pfam" id="PF00708">
    <property type="entry name" value="Acylphosphatase"/>
    <property type="match status" value="1"/>
</dbReference>
<dbReference type="PANTHER" id="PTHR21621:SF0">
    <property type="entry name" value="BETA-CITRYLGLUTAMATE SYNTHASE B-RELATED"/>
    <property type="match status" value="1"/>
</dbReference>
<accession>A0A916RST3</accession>
<dbReference type="SUPFAM" id="SSF56059">
    <property type="entry name" value="Glutathione synthetase ATP-binding domain-like"/>
    <property type="match status" value="1"/>
</dbReference>
<dbReference type="GO" id="GO:0018169">
    <property type="term" value="F:ribosomal S6-glutamic acid ligase activity"/>
    <property type="evidence" value="ECO:0007669"/>
    <property type="project" value="TreeGrafter"/>
</dbReference>
<feature type="domain" description="ATP-grasp" evidence="7">
    <location>
        <begin position="87"/>
        <end position="339"/>
    </location>
</feature>
<evidence type="ECO:0000313" key="10">
    <source>
        <dbReference type="Proteomes" id="UP000613512"/>
    </source>
</evidence>